<dbReference type="Proteomes" id="UP001218208">
    <property type="component" value="Unassembled WGS sequence"/>
</dbReference>
<protein>
    <recommendedName>
        <fullName evidence="3">DNA-binding protein</fullName>
    </recommendedName>
</protein>
<comment type="caution">
    <text evidence="1">The sequence shown here is derived from an EMBL/GenBank/DDBJ whole genome shotgun (WGS) entry which is preliminary data.</text>
</comment>
<evidence type="ECO:0000313" key="1">
    <source>
        <dbReference type="EMBL" id="EKT4093887.1"/>
    </source>
</evidence>
<dbReference type="AlphaFoldDB" id="A0AAI9C201"/>
<organism evidence="1 2">
    <name type="scientific">Stenotrophomonas maltophilia</name>
    <name type="common">Pseudomonas maltophilia</name>
    <name type="synonym">Xanthomonas maltophilia</name>
    <dbReference type="NCBI Taxonomy" id="40324"/>
    <lineage>
        <taxon>Bacteria</taxon>
        <taxon>Pseudomonadati</taxon>
        <taxon>Pseudomonadota</taxon>
        <taxon>Gammaproteobacteria</taxon>
        <taxon>Lysobacterales</taxon>
        <taxon>Lysobacteraceae</taxon>
        <taxon>Stenotrophomonas</taxon>
        <taxon>Stenotrophomonas maltophilia group</taxon>
    </lineage>
</organism>
<evidence type="ECO:0008006" key="3">
    <source>
        <dbReference type="Google" id="ProtNLM"/>
    </source>
</evidence>
<sequence>MEFSFTLMYRVPDTGKDLSAFERALAEVGCDDALLGSGSPGVLALRFQREGTAADDVARAACVQVQSALPEAELITVHVDVSNAAGVSNCGASKAELV</sequence>
<name>A0AAI9C201_STEMA</name>
<gene>
    <name evidence="1" type="ORF">QEG23_003436</name>
</gene>
<accession>A0AAI9C201</accession>
<proteinExistence type="predicted"/>
<reference evidence="1" key="1">
    <citation type="submission" date="2022-07" db="EMBL/GenBank/DDBJ databases">
        <authorList>
            <consortium name="DAFM: The Division of Animal and Food Microbiology"/>
        </authorList>
    </citation>
    <scope>NUCLEOTIDE SEQUENCE</scope>
    <source>
        <strain evidence="1">19MO01SH01-2</strain>
    </source>
</reference>
<dbReference type="EMBL" id="ABLOJW010000021">
    <property type="protein sequence ID" value="EKT4093887.1"/>
    <property type="molecule type" value="Genomic_DNA"/>
</dbReference>
<evidence type="ECO:0000313" key="2">
    <source>
        <dbReference type="Proteomes" id="UP001218208"/>
    </source>
</evidence>